<dbReference type="EMBL" id="AP022227">
    <property type="protein sequence ID" value="BBT40805.1"/>
    <property type="molecule type" value="Genomic_DNA"/>
</dbReference>
<feature type="signal peptide" evidence="1">
    <location>
        <begin position="1"/>
        <end position="24"/>
    </location>
</feature>
<proteinExistence type="predicted"/>
<feature type="chain" id="PRO_5027814092" description="Calcium/calmodulin-dependent protein kinase II association-domain domain-containing protein" evidence="1">
    <location>
        <begin position="25"/>
        <end position="152"/>
    </location>
</feature>
<evidence type="ECO:0000313" key="3">
    <source>
        <dbReference type="EMBL" id="BBT40805.1"/>
    </source>
</evidence>
<sequence>MTSSKYRLILTFIGLVGLSAPATAALCKTASEREVLGLFTQWNDSLKSGDPHQVASLYQDDALLLPTVSRIPRQTREARIDYFEHFLAKRPSGKLDTYHLRQSCNEATLAGLYTFDLAASGQQVAARYTFTYRWDGERWLISQHHSSLLPTD</sequence>
<dbReference type="Pfam" id="PF08332">
    <property type="entry name" value="CaMKII_AD"/>
    <property type="match status" value="1"/>
</dbReference>
<reference evidence="3 4" key="1">
    <citation type="submission" date="2019-12" db="EMBL/GenBank/DDBJ databases">
        <title>complete genome sequences of Pseudomonas putida str. WP8-W18-CRE-01 isolated from wastewater treatment plant effluent.</title>
        <authorList>
            <person name="Sekizuka T."/>
            <person name="Itokawa K."/>
            <person name="Yatsu K."/>
            <person name="Inamine Y."/>
            <person name="Kuroda M."/>
        </authorList>
    </citation>
    <scope>NUCLEOTIDE SEQUENCE [LARGE SCALE GENOMIC DNA]</scope>
    <source>
        <strain evidence="3 4">WP8-W18-CRE-01</strain>
    </source>
</reference>
<dbReference type="AlphaFoldDB" id="A0A6S5CWT5"/>
<dbReference type="SUPFAM" id="SSF54427">
    <property type="entry name" value="NTF2-like"/>
    <property type="match status" value="1"/>
</dbReference>
<dbReference type="GeneID" id="93544866"/>
<dbReference type="RefSeq" id="WP_043212046.1">
    <property type="nucleotide sequence ID" value="NZ_AP022055.1"/>
</dbReference>
<keyword evidence="1" id="KW-0732">Signal</keyword>
<gene>
    <name evidence="3" type="ORF">WP8W18C01_31460</name>
</gene>
<dbReference type="Gene3D" id="3.10.450.50">
    <property type="match status" value="1"/>
</dbReference>
<dbReference type="InterPro" id="IPR011944">
    <property type="entry name" value="Steroid_delta5-4_isomerase"/>
</dbReference>
<evidence type="ECO:0000256" key="1">
    <source>
        <dbReference type="SAM" id="SignalP"/>
    </source>
</evidence>
<dbReference type="InterPro" id="IPR013543">
    <property type="entry name" value="Ca/CaM-dep_prot_kinase-assoc"/>
</dbReference>
<dbReference type="GO" id="GO:0005516">
    <property type="term" value="F:calmodulin binding"/>
    <property type="evidence" value="ECO:0007669"/>
    <property type="project" value="InterPro"/>
</dbReference>
<accession>A0A6S5CWT5</accession>
<protein>
    <recommendedName>
        <fullName evidence="2">Calcium/calmodulin-dependent protein kinase II association-domain domain-containing protein</fullName>
    </recommendedName>
</protein>
<evidence type="ECO:0000259" key="2">
    <source>
        <dbReference type="Pfam" id="PF08332"/>
    </source>
</evidence>
<organism evidence="3 4">
    <name type="scientific">Pseudomonas putida</name>
    <name type="common">Arthrobacter siderocapsulatus</name>
    <dbReference type="NCBI Taxonomy" id="303"/>
    <lineage>
        <taxon>Bacteria</taxon>
        <taxon>Pseudomonadati</taxon>
        <taxon>Pseudomonadota</taxon>
        <taxon>Gammaproteobacteria</taxon>
        <taxon>Pseudomonadales</taxon>
        <taxon>Pseudomonadaceae</taxon>
        <taxon>Pseudomonas</taxon>
    </lineage>
</organism>
<dbReference type="NCBIfam" id="TIGR02246">
    <property type="entry name" value="SgcJ/EcaC family oxidoreductase"/>
    <property type="match status" value="1"/>
</dbReference>
<dbReference type="Proteomes" id="UP000515680">
    <property type="component" value="Chromosome"/>
</dbReference>
<dbReference type="GO" id="GO:0004683">
    <property type="term" value="F:calcium/calmodulin-dependent protein kinase activity"/>
    <property type="evidence" value="ECO:0007669"/>
    <property type="project" value="InterPro"/>
</dbReference>
<dbReference type="InterPro" id="IPR032710">
    <property type="entry name" value="NTF2-like_dom_sf"/>
</dbReference>
<feature type="domain" description="Calcium/calmodulin-dependent protein kinase II association-domain" evidence="2">
    <location>
        <begin position="32"/>
        <end position="148"/>
    </location>
</feature>
<name>A0A6S5CWT5_PSEPU</name>
<evidence type="ECO:0000313" key="4">
    <source>
        <dbReference type="Proteomes" id="UP000515680"/>
    </source>
</evidence>